<evidence type="ECO:0000313" key="2">
    <source>
        <dbReference type="Proteomes" id="UP000478052"/>
    </source>
</evidence>
<organism evidence="1 2">
    <name type="scientific">Aphis craccivora</name>
    <name type="common">Cowpea aphid</name>
    <dbReference type="NCBI Taxonomy" id="307492"/>
    <lineage>
        <taxon>Eukaryota</taxon>
        <taxon>Metazoa</taxon>
        <taxon>Ecdysozoa</taxon>
        <taxon>Arthropoda</taxon>
        <taxon>Hexapoda</taxon>
        <taxon>Insecta</taxon>
        <taxon>Pterygota</taxon>
        <taxon>Neoptera</taxon>
        <taxon>Paraneoptera</taxon>
        <taxon>Hemiptera</taxon>
        <taxon>Sternorrhyncha</taxon>
        <taxon>Aphidomorpha</taxon>
        <taxon>Aphidoidea</taxon>
        <taxon>Aphididae</taxon>
        <taxon>Aphidini</taxon>
        <taxon>Aphis</taxon>
        <taxon>Aphis</taxon>
    </lineage>
</organism>
<comment type="caution">
    <text evidence="1">The sequence shown here is derived from an EMBL/GenBank/DDBJ whole genome shotgun (WGS) entry which is preliminary data.</text>
</comment>
<proteinExistence type="predicted"/>
<dbReference type="Proteomes" id="UP000478052">
    <property type="component" value="Unassembled WGS sequence"/>
</dbReference>
<sequence length="57" mass="6785">MGIFTQNQFSTKSVFLYGCNSNHCKYMKFSPKCMLVLSIYSYIFKKCLTFFELFIDQ</sequence>
<keyword evidence="2" id="KW-1185">Reference proteome</keyword>
<evidence type="ECO:0000313" key="1">
    <source>
        <dbReference type="EMBL" id="KAF0771324.1"/>
    </source>
</evidence>
<dbReference type="EMBL" id="VUJU01000311">
    <property type="protein sequence ID" value="KAF0771324.1"/>
    <property type="molecule type" value="Genomic_DNA"/>
</dbReference>
<protein>
    <submittedName>
        <fullName evidence="1">Uncharacterized protein</fullName>
    </submittedName>
</protein>
<reference evidence="1 2" key="1">
    <citation type="submission" date="2019-08" db="EMBL/GenBank/DDBJ databases">
        <title>Whole genome of Aphis craccivora.</title>
        <authorList>
            <person name="Voronova N.V."/>
            <person name="Shulinski R.S."/>
            <person name="Bandarenka Y.V."/>
            <person name="Zhorov D.G."/>
            <person name="Warner D."/>
        </authorList>
    </citation>
    <scope>NUCLEOTIDE SEQUENCE [LARGE SCALE GENOMIC DNA]</scope>
    <source>
        <strain evidence="1">180601</strain>
        <tissue evidence="1">Whole Body</tissue>
    </source>
</reference>
<dbReference type="AlphaFoldDB" id="A0A6G0ZK01"/>
<gene>
    <name evidence="1" type="ORF">FWK35_00002921</name>
</gene>
<name>A0A6G0ZK01_APHCR</name>
<accession>A0A6G0ZK01</accession>